<dbReference type="InterPro" id="IPR051084">
    <property type="entry name" value="H+-coupled_symporters"/>
</dbReference>
<evidence type="ECO:0000256" key="6">
    <source>
        <dbReference type="ARBA" id="ARBA00022847"/>
    </source>
</evidence>
<dbReference type="Pfam" id="PF07690">
    <property type="entry name" value="MFS_1"/>
    <property type="match status" value="1"/>
</dbReference>
<evidence type="ECO:0000256" key="7">
    <source>
        <dbReference type="ARBA" id="ARBA00022989"/>
    </source>
</evidence>
<accession>A0A1L4BTI6</accession>
<protein>
    <recommendedName>
        <fullName evidence="10">Major facilitator superfamily (MFS) profile domain-containing protein</fullName>
    </recommendedName>
</protein>
<comment type="similarity">
    <text evidence="2">Belongs to the major facilitator superfamily. Metabolite:H+ Symporter (MHS) family (TC 2.A.1.6) family.</text>
</comment>
<keyword evidence="7 9" id="KW-1133">Transmembrane helix</keyword>
<dbReference type="InterPro" id="IPR011701">
    <property type="entry name" value="MFS"/>
</dbReference>
<dbReference type="InterPro" id="IPR020846">
    <property type="entry name" value="MFS_dom"/>
</dbReference>
<dbReference type="SUPFAM" id="SSF103473">
    <property type="entry name" value="MFS general substrate transporter"/>
    <property type="match status" value="1"/>
</dbReference>
<feature type="transmembrane region" description="Helical" evidence="9">
    <location>
        <begin position="292"/>
        <end position="311"/>
    </location>
</feature>
<gene>
    <name evidence="11" type="ORF">F7310_07090</name>
</gene>
<feature type="domain" description="Major facilitator superfamily (MFS) profile" evidence="10">
    <location>
        <begin position="7"/>
        <end position="406"/>
    </location>
</feature>
<dbReference type="KEGG" id="frx:F7310_07090"/>
<evidence type="ECO:0000256" key="9">
    <source>
        <dbReference type="SAM" id="Phobius"/>
    </source>
</evidence>
<dbReference type="EMBL" id="CP016796">
    <property type="protein sequence ID" value="API87135.1"/>
    <property type="molecule type" value="Genomic_DNA"/>
</dbReference>
<evidence type="ECO:0000256" key="8">
    <source>
        <dbReference type="ARBA" id="ARBA00023136"/>
    </source>
</evidence>
<evidence type="ECO:0000256" key="5">
    <source>
        <dbReference type="ARBA" id="ARBA00022692"/>
    </source>
</evidence>
<dbReference type="PROSITE" id="PS50850">
    <property type="entry name" value="MFS"/>
    <property type="match status" value="1"/>
</dbReference>
<keyword evidence="8 9" id="KW-0472">Membrane</keyword>
<evidence type="ECO:0000256" key="2">
    <source>
        <dbReference type="ARBA" id="ARBA00008240"/>
    </source>
</evidence>
<dbReference type="STRING" id="573570.F7310_07090"/>
<dbReference type="GO" id="GO:0015293">
    <property type="term" value="F:symporter activity"/>
    <property type="evidence" value="ECO:0007669"/>
    <property type="project" value="UniProtKB-KW"/>
</dbReference>
<feature type="transmembrane region" description="Helical" evidence="9">
    <location>
        <begin position="260"/>
        <end position="280"/>
    </location>
</feature>
<dbReference type="InterPro" id="IPR036259">
    <property type="entry name" value="MFS_trans_sf"/>
</dbReference>
<feature type="transmembrane region" description="Helical" evidence="9">
    <location>
        <begin position="176"/>
        <end position="195"/>
    </location>
</feature>
<dbReference type="InterPro" id="IPR005829">
    <property type="entry name" value="Sugar_transporter_CS"/>
</dbReference>
<evidence type="ECO:0000256" key="4">
    <source>
        <dbReference type="ARBA" id="ARBA00022475"/>
    </source>
</evidence>
<feature type="transmembrane region" description="Helical" evidence="9">
    <location>
        <begin position="142"/>
        <end position="164"/>
    </location>
</feature>
<feature type="transmembrane region" description="Helical" evidence="9">
    <location>
        <begin position="222"/>
        <end position="240"/>
    </location>
</feature>
<keyword evidence="5 9" id="KW-0812">Transmembrane</keyword>
<feature type="transmembrane region" description="Helical" evidence="9">
    <location>
        <begin position="78"/>
        <end position="97"/>
    </location>
</feature>
<dbReference type="PANTHER" id="PTHR43528">
    <property type="entry name" value="ALPHA-KETOGLUTARATE PERMEASE"/>
    <property type="match status" value="1"/>
</dbReference>
<keyword evidence="6" id="KW-0769">Symport</keyword>
<feature type="transmembrane region" description="Helical" evidence="9">
    <location>
        <begin position="317"/>
        <end position="339"/>
    </location>
</feature>
<feature type="transmembrane region" description="Helical" evidence="9">
    <location>
        <begin position="103"/>
        <end position="121"/>
    </location>
</feature>
<keyword evidence="12" id="KW-1185">Reference proteome</keyword>
<sequence length="420" mass="46097">MIERIFRTLKNSFGNIIEWYDFSLYGYFATIIAAQFFPKTNAWVALIATFGAFAAGFVARPIGSIIFGRLGDKLGRHYAMNIAIVFMAIPTIIMAFLPGYSSIGIWAPILLVLVRVLQGLSAGGQFGNLMTLTAEQQAYTGFNLAVAYSTAVVGFLLASGISYLTLNLLPESLQYYAWRIPFALGFFLLLFHFFIKEDEKVENTENNFKVEPVRDLLKHYPWRLTLIICLSTTAMVLYYLDITYMVTYMETELNLSLSTALAINTVSIAIMCVVMPLAGYLSDILGRKKTHIAGYVILLVLSVPMVMLMQLKSIALVTAMVIAMAALTSIIQGVSTPYYTEIFPPRVRATGCSIGFGFGASLSGFAPMIATIIMGWLSPTAGLCILLLAVGVIGLIIAIIIPNQQVEVRRLNSIEEVLAG</sequence>
<feature type="transmembrane region" description="Helical" evidence="9">
    <location>
        <begin position="351"/>
        <end position="374"/>
    </location>
</feature>
<feature type="transmembrane region" description="Helical" evidence="9">
    <location>
        <begin position="43"/>
        <end position="66"/>
    </location>
</feature>
<reference evidence="11 12" key="1">
    <citation type="journal article" date="2016" name="Appl. Environ. Microbiol.">
        <title>Whole genome relationships among Francisella bacteria of diverse origin define new species and provide specific regions for detection.</title>
        <authorList>
            <person name="Challacombe J.F."/>
            <person name="Petersen J.M."/>
            <person name="Gallegos-Graves V."/>
            <person name="Hodge D."/>
            <person name="Pillai S."/>
            <person name="Kuske C.R."/>
        </authorList>
    </citation>
    <scope>NUCLEOTIDE SEQUENCE [LARGE SCALE GENOMIC DNA]</scope>
    <source>
        <strain evidence="12">TX07-7310</strain>
    </source>
</reference>
<dbReference type="AlphaFoldDB" id="A0A1L4BTI6"/>
<dbReference type="PROSITE" id="PS00216">
    <property type="entry name" value="SUGAR_TRANSPORT_1"/>
    <property type="match status" value="1"/>
</dbReference>
<dbReference type="PANTHER" id="PTHR43528:SF1">
    <property type="entry name" value="ALPHA-KETOGLUTARATE PERMEASE"/>
    <property type="match status" value="1"/>
</dbReference>
<keyword evidence="4" id="KW-1003">Cell membrane</keyword>
<dbReference type="GO" id="GO:0005886">
    <property type="term" value="C:plasma membrane"/>
    <property type="evidence" value="ECO:0007669"/>
    <property type="project" value="UniProtKB-SubCell"/>
</dbReference>
<evidence type="ECO:0000313" key="11">
    <source>
        <dbReference type="EMBL" id="API87135.1"/>
    </source>
</evidence>
<evidence type="ECO:0000259" key="10">
    <source>
        <dbReference type="PROSITE" id="PS50850"/>
    </source>
</evidence>
<evidence type="ECO:0000313" key="12">
    <source>
        <dbReference type="Proteomes" id="UP000184222"/>
    </source>
</evidence>
<evidence type="ECO:0000256" key="3">
    <source>
        <dbReference type="ARBA" id="ARBA00022448"/>
    </source>
</evidence>
<name>A0A1L4BTI6_9GAMM</name>
<keyword evidence="3" id="KW-0813">Transport</keyword>
<dbReference type="Gene3D" id="1.20.1250.20">
    <property type="entry name" value="MFS general substrate transporter like domains"/>
    <property type="match status" value="2"/>
</dbReference>
<comment type="subcellular location">
    <subcellularLocation>
        <location evidence="1">Cell membrane</location>
        <topology evidence="1">Multi-pass membrane protein</topology>
    </subcellularLocation>
</comment>
<dbReference type="OrthoDB" id="3690818at2"/>
<proteinExistence type="inferred from homology"/>
<feature type="transmembrane region" description="Helical" evidence="9">
    <location>
        <begin position="20"/>
        <end position="37"/>
    </location>
</feature>
<feature type="transmembrane region" description="Helical" evidence="9">
    <location>
        <begin position="380"/>
        <end position="401"/>
    </location>
</feature>
<organism evidence="11 12">
    <name type="scientific">Francisella uliginis</name>
    <dbReference type="NCBI Taxonomy" id="573570"/>
    <lineage>
        <taxon>Bacteria</taxon>
        <taxon>Pseudomonadati</taxon>
        <taxon>Pseudomonadota</taxon>
        <taxon>Gammaproteobacteria</taxon>
        <taxon>Thiotrichales</taxon>
        <taxon>Francisellaceae</taxon>
        <taxon>Francisella</taxon>
    </lineage>
</organism>
<evidence type="ECO:0000256" key="1">
    <source>
        <dbReference type="ARBA" id="ARBA00004651"/>
    </source>
</evidence>
<dbReference type="Proteomes" id="UP000184222">
    <property type="component" value="Chromosome"/>
</dbReference>
<dbReference type="RefSeq" id="WP_072712816.1">
    <property type="nucleotide sequence ID" value="NZ_CP016796.1"/>
</dbReference>